<proteinExistence type="predicted"/>
<evidence type="ECO:0000259" key="1">
    <source>
        <dbReference type="Pfam" id="PF13274"/>
    </source>
</evidence>
<comment type="caution">
    <text evidence="2">The sequence shown here is derived from an EMBL/GenBank/DDBJ whole genome shotgun (WGS) entry which is preliminary data.</text>
</comment>
<organism evidence="2 3">
    <name type="scientific">Microbacterium nanhaiense</name>
    <dbReference type="NCBI Taxonomy" id="1301026"/>
    <lineage>
        <taxon>Bacteria</taxon>
        <taxon>Bacillati</taxon>
        <taxon>Actinomycetota</taxon>
        <taxon>Actinomycetes</taxon>
        <taxon>Micrococcales</taxon>
        <taxon>Microbacteriaceae</taxon>
        <taxon>Microbacterium</taxon>
    </lineage>
</organism>
<sequence>MGYSPVVVSNNILRRAFDEKANVTPMKLQKILFFAACEYAKRTGRQLLDGSFQAWKYGPVNRTVYDEFRSFGGDPIRSFGKDAKNKAYKVNEDSDPNLKAVLDAVWAGSKQMSAVALSRLTHEDGSAWAQVFKPDASAHIGHEIMLADRTYQKTLGVSEGTAL</sequence>
<protein>
    <recommendedName>
        <fullName evidence="1">Antitoxin SocA-like Panacea domain-containing protein</fullName>
    </recommendedName>
</protein>
<feature type="domain" description="Antitoxin SocA-like Panacea" evidence="1">
    <location>
        <begin position="28"/>
        <end position="128"/>
    </location>
</feature>
<dbReference type="Pfam" id="PF13274">
    <property type="entry name" value="SocA_Panacea"/>
    <property type="match status" value="1"/>
</dbReference>
<accession>A0ABQ2MV17</accession>
<evidence type="ECO:0000313" key="3">
    <source>
        <dbReference type="Proteomes" id="UP000638043"/>
    </source>
</evidence>
<gene>
    <name evidence="2" type="ORF">GCM10010910_01560</name>
</gene>
<dbReference type="EMBL" id="BMMQ01000001">
    <property type="protein sequence ID" value="GGO59187.1"/>
    <property type="molecule type" value="Genomic_DNA"/>
</dbReference>
<reference evidence="3" key="1">
    <citation type="journal article" date="2019" name="Int. J. Syst. Evol. Microbiol.">
        <title>The Global Catalogue of Microorganisms (GCM) 10K type strain sequencing project: providing services to taxonomists for standard genome sequencing and annotation.</title>
        <authorList>
            <consortium name="The Broad Institute Genomics Platform"/>
            <consortium name="The Broad Institute Genome Sequencing Center for Infectious Disease"/>
            <person name="Wu L."/>
            <person name="Ma J."/>
        </authorList>
    </citation>
    <scope>NUCLEOTIDE SEQUENCE [LARGE SCALE GENOMIC DNA]</scope>
    <source>
        <strain evidence="3">CGMCC 4.7181</strain>
    </source>
</reference>
<dbReference type="Proteomes" id="UP000638043">
    <property type="component" value="Unassembled WGS sequence"/>
</dbReference>
<name>A0ABQ2MV17_9MICO</name>
<keyword evidence="3" id="KW-1185">Reference proteome</keyword>
<evidence type="ECO:0000313" key="2">
    <source>
        <dbReference type="EMBL" id="GGO59187.1"/>
    </source>
</evidence>
<dbReference type="InterPro" id="IPR025272">
    <property type="entry name" value="SocA_Panacea"/>
</dbReference>